<dbReference type="InterPro" id="IPR006016">
    <property type="entry name" value="UspA"/>
</dbReference>
<dbReference type="PANTHER" id="PTHR46268">
    <property type="entry name" value="STRESS RESPONSE PROTEIN NHAX"/>
    <property type="match status" value="1"/>
</dbReference>
<name>A0A368NFR3_9EURY</name>
<sequence>MYDTILVPTDGSDVAAVAADAAVALARRFGADVRAVYVRDDDGDDRGERATATVAGRATTAGVDATTAVVDADGSIHRRILADADEHGADCIVMGTHGRTGLDRFVLGSVAERTLRESSVPVFTVHEDTVVDRDLDAVLVPTDGSACSEAAAAHAIDLALSADAALHVVHVVDASVVPMDGSGAVLDELQRAGERALDSVVERAERAGVSTIRASVLSGTPYRAITDYADAEDVALVVMGTHGRTGFDRYLLGSVAERVVRLSGCPVLTVDDDDDDR</sequence>
<dbReference type="Proteomes" id="UP000252189">
    <property type="component" value="Unassembled WGS sequence"/>
</dbReference>
<comment type="similarity">
    <text evidence="1">Belongs to the universal stress protein A family.</text>
</comment>
<evidence type="ECO:0000313" key="3">
    <source>
        <dbReference type="EMBL" id="RCU48271.1"/>
    </source>
</evidence>
<dbReference type="SUPFAM" id="SSF52402">
    <property type="entry name" value="Adenine nucleotide alpha hydrolases-like"/>
    <property type="match status" value="2"/>
</dbReference>
<feature type="domain" description="UspA" evidence="2">
    <location>
        <begin position="1"/>
        <end position="126"/>
    </location>
</feature>
<dbReference type="PRINTS" id="PR01438">
    <property type="entry name" value="UNVRSLSTRESS"/>
</dbReference>
<organism evidence="3 4">
    <name type="scientific">Haloplanus salinus</name>
    <dbReference type="NCBI Taxonomy" id="1126245"/>
    <lineage>
        <taxon>Archaea</taxon>
        <taxon>Methanobacteriati</taxon>
        <taxon>Methanobacteriota</taxon>
        <taxon>Stenosarchaea group</taxon>
        <taxon>Halobacteria</taxon>
        <taxon>Halobacteriales</taxon>
        <taxon>Haloferacaceae</taxon>
        <taxon>Haloplanus</taxon>
    </lineage>
</organism>
<keyword evidence="4" id="KW-1185">Reference proteome</keyword>
<dbReference type="Pfam" id="PF00582">
    <property type="entry name" value="Usp"/>
    <property type="match status" value="2"/>
</dbReference>
<dbReference type="RefSeq" id="WP_114449906.1">
    <property type="nucleotide sequence ID" value="NZ_QPHM01000001.1"/>
</dbReference>
<gene>
    <name evidence="3" type="ORF">DU504_13730</name>
</gene>
<dbReference type="PANTHER" id="PTHR46268:SF6">
    <property type="entry name" value="UNIVERSAL STRESS PROTEIN UP12"/>
    <property type="match status" value="1"/>
</dbReference>
<dbReference type="CDD" id="cd00293">
    <property type="entry name" value="USP-like"/>
    <property type="match status" value="2"/>
</dbReference>
<dbReference type="InterPro" id="IPR014729">
    <property type="entry name" value="Rossmann-like_a/b/a_fold"/>
</dbReference>
<comment type="caution">
    <text evidence="3">The sequence shown here is derived from an EMBL/GenBank/DDBJ whole genome shotgun (WGS) entry which is preliminary data.</text>
</comment>
<accession>A0A368NFR3</accession>
<dbReference type="EMBL" id="QPHM01000001">
    <property type="protein sequence ID" value="RCU48271.1"/>
    <property type="molecule type" value="Genomic_DNA"/>
</dbReference>
<dbReference type="InterPro" id="IPR006015">
    <property type="entry name" value="Universal_stress_UspA"/>
</dbReference>
<protein>
    <submittedName>
        <fullName evidence="3">Universal stress protein</fullName>
    </submittedName>
</protein>
<dbReference type="AlphaFoldDB" id="A0A368NFR3"/>
<feature type="domain" description="UspA" evidence="2">
    <location>
        <begin position="137"/>
        <end position="270"/>
    </location>
</feature>
<evidence type="ECO:0000259" key="2">
    <source>
        <dbReference type="Pfam" id="PF00582"/>
    </source>
</evidence>
<evidence type="ECO:0000313" key="4">
    <source>
        <dbReference type="Proteomes" id="UP000252189"/>
    </source>
</evidence>
<evidence type="ECO:0000256" key="1">
    <source>
        <dbReference type="ARBA" id="ARBA00008791"/>
    </source>
</evidence>
<proteinExistence type="inferred from homology"/>
<dbReference type="Gene3D" id="3.40.50.620">
    <property type="entry name" value="HUPs"/>
    <property type="match status" value="2"/>
</dbReference>
<reference evidence="3 4" key="1">
    <citation type="submission" date="2018-07" db="EMBL/GenBank/DDBJ databases">
        <title>Genome sequences of Haloplanus salinus JCM 18368T.</title>
        <authorList>
            <person name="Kim Y.B."/>
            <person name="Roh S.W."/>
        </authorList>
    </citation>
    <scope>NUCLEOTIDE SEQUENCE [LARGE SCALE GENOMIC DNA]</scope>
    <source>
        <strain evidence="3 4">JCM 18368</strain>
    </source>
</reference>
<dbReference type="OrthoDB" id="105697at2157"/>